<name>A0A6A6I5C8_9PLEO</name>
<gene>
    <name evidence="2" type="ORF">BU26DRAFT_434596</name>
</gene>
<dbReference type="RefSeq" id="XP_033679784.1">
    <property type="nucleotide sequence ID" value="XM_033824084.1"/>
</dbReference>
<sequence>MSAFTTKVIAYGDTQFSFVFPTPHITTTVSYWTGTYPTITGPDWTSLPLTTRTVRQTPLSELPSFELFQPYPTSFSTVVTTVVADAVTGTETRVAAAAEPALCGEYGNFTLTFDDTTVGPDDDSILPVNGMRNPYHHLFYANGFVYVPDKWEPYPAVSQPNVAMFLPIGTNLLPNSPFAGTLLAGELGAGPRASVDAYWFNAYSGFFGCALNGITPCTLRISGYRYDATLKQEVLAAEQNVTIAPCWGYINCRLTQVFFSPDFRALSGIQFNAYTYNLGIPQIFMMDNLNLEWWNNTCSAGILRIGHS</sequence>
<dbReference type="EMBL" id="ML987202">
    <property type="protein sequence ID" value="KAF2244780.1"/>
    <property type="molecule type" value="Genomic_DNA"/>
</dbReference>
<evidence type="ECO:0000313" key="3">
    <source>
        <dbReference type="Proteomes" id="UP000800094"/>
    </source>
</evidence>
<dbReference type="OrthoDB" id="5385013at2759"/>
<feature type="domain" description="DUF7371" evidence="1">
    <location>
        <begin position="105"/>
        <end position="304"/>
    </location>
</feature>
<accession>A0A6A6I5C8</accession>
<dbReference type="InterPro" id="IPR055795">
    <property type="entry name" value="DUF7371"/>
</dbReference>
<keyword evidence="3" id="KW-1185">Reference proteome</keyword>
<protein>
    <recommendedName>
        <fullName evidence="1">DUF7371 domain-containing protein</fullName>
    </recommendedName>
</protein>
<dbReference type="Proteomes" id="UP000800094">
    <property type="component" value="Unassembled WGS sequence"/>
</dbReference>
<dbReference type="Pfam" id="PF24086">
    <property type="entry name" value="DUF7371"/>
    <property type="match status" value="1"/>
</dbReference>
<proteinExistence type="predicted"/>
<organism evidence="2 3">
    <name type="scientific">Trematosphaeria pertusa</name>
    <dbReference type="NCBI Taxonomy" id="390896"/>
    <lineage>
        <taxon>Eukaryota</taxon>
        <taxon>Fungi</taxon>
        <taxon>Dikarya</taxon>
        <taxon>Ascomycota</taxon>
        <taxon>Pezizomycotina</taxon>
        <taxon>Dothideomycetes</taxon>
        <taxon>Pleosporomycetidae</taxon>
        <taxon>Pleosporales</taxon>
        <taxon>Massarineae</taxon>
        <taxon>Trematosphaeriaceae</taxon>
        <taxon>Trematosphaeria</taxon>
    </lineage>
</organism>
<evidence type="ECO:0000313" key="2">
    <source>
        <dbReference type="EMBL" id="KAF2244780.1"/>
    </source>
</evidence>
<dbReference type="GeneID" id="54577414"/>
<evidence type="ECO:0000259" key="1">
    <source>
        <dbReference type="Pfam" id="PF24086"/>
    </source>
</evidence>
<dbReference type="AlphaFoldDB" id="A0A6A6I5C8"/>
<reference evidence="2" key="1">
    <citation type="journal article" date="2020" name="Stud. Mycol.">
        <title>101 Dothideomycetes genomes: a test case for predicting lifestyles and emergence of pathogens.</title>
        <authorList>
            <person name="Haridas S."/>
            <person name="Albert R."/>
            <person name="Binder M."/>
            <person name="Bloem J."/>
            <person name="Labutti K."/>
            <person name="Salamov A."/>
            <person name="Andreopoulos B."/>
            <person name="Baker S."/>
            <person name="Barry K."/>
            <person name="Bills G."/>
            <person name="Bluhm B."/>
            <person name="Cannon C."/>
            <person name="Castanera R."/>
            <person name="Culley D."/>
            <person name="Daum C."/>
            <person name="Ezra D."/>
            <person name="Gonzalez J."/>
            <person name="Henrissat B."/>
            <person name="Kuo A."/>
            <person name="Liang C."/>
            <person name="Lipzen A."/>
            <person name="Lutzoni F."/>
            <person name="Magnuson J."/>
            <person name="Mondo S."/>
            <person name="Nolan M."/>
            <person name="Ohm R."/>
            <person name="Pangilinan J."/>
            <person name="Park H.-J."/>
            <person name="Ramirez L."/>
            <person name="Alfaro M."/>
            <person name="Sun H."/>
            <person name="Tritt A."/>
            <person name="Yoshinaga Y."/>
            <person name="Zwiers L.-H."/>
            <person name="Turgeon B."/>
            <person name="Goodwin S."/>
            <person name="Spatafora J."/>
            <person name="Crous P."/>
            <person name="Grigoriev I."/>
        </authorList>
    </citation>
    <scope>NUCLEOTIDE SEQUENCE</scope>
    <source>
        <strain evidence="2">CBS 122368</strain>
    </source>
</reference>